<dbReference type="EMBL" id="WUEZ01000078">
    <property type="protein sequence ID" value="NEI38987.1"/>
    <property type="molecule type" value="Genomic_DNA"/>
</dbReference>
<name>A0A6P0BG76_RHILE</name>
<sequence length="93" mass="10570">MPCKEAFVDDGAPKWDENERTLTFFVAKGRIVRLLYSSFADPHLIETFGVPHWTLSMAERKFVSGMAVMGANWLLTPFRNLVMVHATQQPVCL</sequence>
<dbReference type="AlphaFoldDB" id="A0A6P0BG76"/>
<gene>
    <name evidence="1" type="ORF">GR204_34510</name>
</gene>
<dbReference type="RefSeq" id="WP_164579405.1">
    <property type="nucleotide sequence ID" value="NZ_JAAXDH010000081.1"/>
</dbReference>
<evidence type="ECO:0000313" key="2">
    <source>
        <dbReference type="Proteomes" id="UP000471560"/>
    </source>
</evidence>
<evidence type="ECO:0000313" key="1">
    <source>
        <dbReference type="EMBL" id="NEI38987.1"/>
    </source>
</evidence>
<reference evidence="1 2" key="1">
    <citation type="submission" date="2019-12" db="EMBL/GenBank/DDBJ databases">
        <title>Rhizobium genotypes associated with high levels of biological nitrogen fixation by grain legumes in a temperate-maritime cropping system.</title>
        <authorList>
            <person name="Maluk M."/>
            <person name="Francesc Ferrando Molina F."/>
            <person name="Lopez Del Egido L."/>
            <person name="Lafos M."/>
            <person name="Langarica-Fuentes A."/>
            <person name="Gebre Yohannes G."/>
            <person name="Young M.W."/>
            <person name="Martin P."/>
            <person name="Gantlett R."/>
            <person name="Kenicer G."/>
            <person name="Hawes C."/>
            <person name="Begg G.S."/>
            <person name="Quilliam R.S."/>
            <person name="Squire G.R."/>
            <person name="Poole P.S."/>
            <person name="Young P.W."/>
            <person name="Iannetta P.M."/>
            <person name="James E.K."/>
        </authorList>
    </citation>
    <scope>NUCLEOTIDE SEQUENCE [LARGE SCALE GENOMIC DNA]</scope>
    <source>
        <strain evidence="1 2">JHI1096</strain>
    </source>
</reference>
<protein>
    <submittedName>
        <fullName evidence="1">Uncharacterized protein</fullName>
    </submittedName>
</protein>
<feature type="non-terminal residue" evidence="1">
    <location>
        <position position="93"/>
    </location>
</feature>
<organism evidence="1 2">
    <name type="scientific">Rhizobium leguminosarum</name>
    <dbReference type="NCBI Taxonomy" id="384"/>
    <lineage>
        <taxon>Bacteria</taxon>
        <taxon>Pseudomonadati</taxon>
        <taxon>Pseudomonadota</taxon>
        <taxon>Alphaproteobacteria</taxon>
        <taxon>Hyphomicrobiales</taxon>
        <taxon>Rhizobiaceae</taxon>
        <taxon>Rhizobium/Agrobacterium group</taxon>
        <taxon>Rhizobium</taxon>
    </lineage>
</organism>
<dbReference type="Proteomes" id="UP000471560">
    <property type="component" value="Unassembled WGS sequence"/>
</dbReference>
<comment type="caution">
    <text evidence="1">The sequence shown here is derived from an EMBL/GenBank/DDBJ whole genome shotgun (WGS) entry which is preliminary data.</text>
</comment>
<accession>A0A6P0BG76</accession>
<proteinExistence type="predicted"/>